<sequence>MGKPSRAIVRRTYHLHCPELFVIVSEDGQERGRGARGDGQERGRGARGRDGATVAQVEREGREGTGRREGGARGDGTVRPWLRREGGARGDGTERGRGARGRDGATVAQVEREGSEGTGRGSGGEGGGARGRDVAQVEREGREGTGRDDRGSGGEGGARGDGTVRPWLRWRGRGARGRDGATVAQVGRVQGLAPKQVLWPRESSRNQESNRV</sequence>
<dbReference type="AlphaFoldDB" id="A0AAN8C7T6"/>
<keyword evidence="3" id="KW-1185">Reference proteome</keyword>
<feature type="compositionally biased region" description="Basic and acidic residues" evidence="1">
    <location>
        <begin position="57"/>
        <end position="72"/>
    </location>
</feature>
<evidence type="ECO:0000256" key="1">
    <source>
        <dbReference type="SAM" id="MobiDB-lite"/>
    </source>
</evidence>
<feature type="compositionally biased region" description="Gly residues" evidence="1">
    <location>
        <begin position="116"/>
        <end position="129"/>
    </location>
</feature>
<accession>A0AAN8C7T6</accession>
<gene>
    <name evidence="2" type="ORF">CgunFtcFv8_015916</name>
</gene>
<feature type="region of interest" description="Disordered" evidence="1">
    <location>
        <begin position="26"/>
        <end position="188"/>
    </location>
</feature>
<proteinExistence type="predicted"/>
<dbReference type="EMBL" id="JAURVH010001533">
    <property type="protein sequence ID" value="KAK5898505.1"/>
    <property type="molecule type" value="Genomic_DNA"/>
</dbReference>
<name>A0AAN8C7T6_CHAGU</name>
<evidence type="ECO:0000313" key="2">
    <source>
        <dbReference type="EMBL" id="KAK5898505.1"/>
    </source>
</evidence>
<reference evidence="2 3" key="1">
    <citation type="journal article" date="2023" name="Mol. Biol. Evol.">
        <title>Genomics of Secondarily Temperate Adaptation in the Only Non-Antarctic Icefish.</title>
        <authorList>
            <person name="Rivera-Colon A.G."/>
            <person name="Rayamajhi N."/>
            <person name="Minhas B.F."/>
            <person name="Madrigal G."/>
            <person name="Bilyk K.T."/>
            <person name="Yoon V."/>
            <person name="Hune M."/>
            <person name="Gregory S."/>
            <person name="Cheng C.H.C."/>
            <person name="Catchen J.M."/>
        </authorList>
    </citation>
    <scope>NUCLEOTIDE SEQUENCE [LARGE SCALE GENOMIC DNA]</scope>
    <source>
        <tissue evidence="2">White muscle</tissue>
    </source>
</reference>
<feature type="compositionally biased region" description="Basic and acidic residues" evidence="1">
    <location>
        <begin position="82"/>
        <end position="103"/>
    </location>
</feature>
<feature type="compositionally biased region" description="Basic and acidic residues" evidence="1">
    <location>
        <begin position="28"/>
        <end position="50"/>
    </location>
</feature>
<comment type="caution">
    <text evidence="2">The sequence shown here is derived from an EMBL/GenBank/DDBJ whole genome shotgun (WGS) entry which is preliminary data.</text>
</comment>
<organism evidence="2 3">
    <name type="scientific">Champsocephalus gunnari</name>
    <name type="common">Mackerel icefish</name>
    <dbReference type="NCBI Taxonomy" id="52237"/>
    <lineage>
        <taxon>Eukaryota</taxon>
        <taxon>Metazoa</taxon>
        <taxon>Chordata</taxon>
        <taxon>Craniata</taxon>
        <taxon>Vertebrata</taxon>
        <taxon>Euteleostomi</taxon>
        <taxon>Actinopterygii</taxon>
        <taxon>Neopterygii</taxon>
        <taxon>Teleostei</taxon>
        <taxon>Neoteleostei</taxon>
        <taxon>Acanthomorphata</taxon>
        <taxon>Eupercaria</taxon>
        <taxon>Perciformes</taxon>
        <taxon>Notothenioidei</taxon>
        <taxon>Channichthyidae</taxon>
        <taxon>Champsocephalus</taxon>
    </lineage>
</organism>
<evidence type="ECO:0000313" key="3">
    <source>
        <dbReference type="Proteomes" id="UP001331515"/>
    </source>
</evidence>
<dbReference type="Proteomes" id="UP001331515">
    <property type="component" value="Unassembled WGS sequence"/>
</dbReference>
<protein>
    <submittedName>
        <fullName evidence="2">Uncharacterized protein</fullName>
    </submittedName>
</protein>
<feature type="compositionally biased region" description="Basic and acidic residues" evidence="1">
    <location>
        <begin position="130"/>
        <end position="152"/>
    </location>
</feature>